<evidence type="ECO:0000256" key="2">
    <source>
        <dbReference type="ARBA" id="ARBA00023125"/>
    </source>
</evidence>
<evidence type="ECO:0000256" key="3">
    <source>
        <dbReference type="PROSITE-ProRule" id="PRU00335"/>
    </source>
</evidence>
<evidence type="ECO:0000313" key="5">
    <source>
        <dbReference type="EMBL" id="SMD22588.1"/>
    </source>
</evidence>
<proteinExistence type="predicted"/>
<dbReference type="PANTHER" id="PTHR30055">
    <property type="entry name" value="HTH-TYPE TRANSCRIPTIONAL REGULATOR RUTR"/>
    <property type="match status" value="1"/>
</dbReference>
<evidence type="ECO:0000256" key="1">
    <source>
        <dbReference type="ARBA" id="ARBA00023054"/>
    </source>
</evidence>
<dbReference type="Gene3D" id="1.10.357.10">
    <property type="entry name" value="Tetracycline Repressor, domain 2"/>
    <property type="match status" value="1"/>
</dbReference>
<keyword evidence="1" id="KW-0175">Coiled coil</keyword>
<dbReference type="InterPro" id="IPR009057">
    <property type="entry name" value="Homeodomain-like_sf"/>
</dbReference>
<dbReference type="InterPro" id="IPR023772">
    <property type="entry name" value="DNA-bd_HTH_TetR-type_CS"/>
</dbReference>
<evidence type="ECO:0000313" key="6">
    <source>
        <dbReference type="Proteomes" id="UP000192674"/>
    </source>
</evidence>
<name>A0A1W2FLW4_KIBAR</name>
<sequence length="204" mass="22526">MRQRTEAPERRRGDLLDAALAIVLDKGVAGLTVDEVAARADVAKGTFYLYFRSKEQLIGALQDRFVGDLTALQQAELDQLRAGDWMGRLLLWMESSLRGYLAHAQLHDALFHHPRAGRGEDSRHRHEADPTINPHAATLVDILEAGTATGDFALTAPRTAAVLLYSAMHGTAHYLVEHGEAETDLVETVIAESLNMCRRYVGRT</sequence>
<dbReference type="Gene3D" id="1.10.10.60">
    <property type="entry name" value="Homeodomain-like"/>
    <property type="match status" value="1"/>
</dbReference>
<accession>A0A1W2FLW4</accession>
<dbReference type="InterPro" id="IPR050109">
    <property type="entry name" value="HTH-type_TetR-like_transc_reg"/>
</dbReference>
<dbReference type="PROSITE" id="PS01081">
    <property type="entry name" value="HTH_TETR_1"/>
    <property type="match status" value="1"/>
</dbReference>
<dbReference type="GO" id="GO:0003700">
    <property type="term" value="F:DNA-binding transcription factor activity"/>
    <property type="evidence" value="ECO:0007669"/>
    <property type="project" value="TreeGrafter"/>
</dbReference>
<evidence type="ECO:0000259" key="4">
    <source>
        <dbReference type="PROSITE" id="PS50977"/>
    </source>
</evidence>
<dbReference type="GO" id="GO:0000976">
    <property type="term" value="F:transcription cis-regulatory region binding"/>
    <property type="evidence" value="ECO:0007669"/>
    <property type="project" value="TreeGrafter"/>
</dbReference>
<dbReference type="PANTHER" id="PTHR30055:SF183">
    <property type="entry name" value="NUCLEOID OCCLUSION FACTOR SLMA"/>
    <property type="match status" value="1"/>
</dbReference>
<organism evidence="5 6">
    <name type="scientific">Kibdelosporangium aridum</name>
    <dbReference type="NCBI Taxonomy" id="2030"/>
    <lineage>
        <taxon>Bacteria</taxon>
        <taxon>Bacillati</taxon>
        <taxon>Actinomycetota</taxon>
        <taxon>Actinomycetes</taxon>
        <taxon>Pseudonocardiales</taxon>
        <taxon>Pseudonocardiaceae</taxon>
        <taxon>Kibdelosporangium</taxon>
    </lineage>
</organism>
<protein>
    <submittedName>
        <fullName evidence="5">Transcriptional regulator, TetR family</fullName>
    </submittedName>
</protein>
<dbReference type="EMBL" id="FWXV01000008">
    <property type="protein sequence ID" value="SMD22588.1"/>
    <property type="molecule type" value="Genomic_DNA"/>
</dbReference>
<keyword evidence="2 3" id="KW-0238">DNA-binding</keyword>
<dbReference type="Pfam" id="PF00440">
    <property type="entry name" value="TetR_N"/>
    <property type="match status" value="1"/>
</dbReference>
<reference evidence="5 6" key="1">
    <citation type="submission" date="2017-04" db="EMBL/GenBank/DDBJ databases">
        <authorList>
            <person name="Afonso C.L."/>
            <person name="Miller P.J."/>
            <person name="Scott M.A."/>
            <person name="Spackman E."/>
            <person name="Goraichik I."/>
            <person name="Dimitrov K.M."/>
            <person name="Suarez D.L."/>
            <person name="Swayne D.E."/>
        </authorList>
    </citation>
    <scope>NUCLEOTIDE SEQUENCE [LARGE SCALE GENOMIC DNA]</scope>
    <source>
        <strain evidence="5 6">DSM 43828</strain>
    </source>
</reference>
<dbReference type="AlphaFoldDB" id="A0A1W2FLW4"/>
<keyword evidence="6" id="KW-1185">Reference proteome</keyword>
<dbReference type="InterPro" id="IPR001647">
    <property type="entry name" value="HTH_TetR"/>
</dbReference>
<dbReference type="SUPFAM" id="SSF46689">
    <property type="entry name" value="Homeodomain-like"/>
    <property type="match status" value="1"/>
</dbReference>
<dbReference type="Proteomes" id="UP000192674">
    <property type="component" value="Unassembled WGS sequence"/>
</dbReference>
<dbReference type="PROSITE" id="PS50977">
    <property type="entry name" value="HTH_TETR_2"/>
    <property type="match status" value="1"/>
</dbReference>
<feature type="DNA-binding region" description="H-T-H motif" evidence="3">
    <location>
        <begin position="32"/>
        <end position="51"/>
    </location>
</feature>
<feature type="domain" description="HTH tetR-type" evidence="4">
    <location>
        <begin position="9"/>
        <end position="69"/>
    </location>
</feature>
<gene>
    <name evidence="5" type="ORF">SAMN05661093_07517</name>
</gene>
<dbReference type="PRINTS" id="PR00455">
    <property type="entry name" value="HTHTETR"/>
</dbReference>
<dbReference type="InterPro" id="IPR036271">
    <property type="entry name" value="Tet_transcr_reg_TetR-rel_C_sf"/>
</dbReference>
<dbReference type="SUPFAM" id="SSF48498">
    <property type="entry name" value="Tetracyclin repressor-like, C-terminal domain"/>
    <property type="match status" value="1"/>
</dbReference>